<proteinExistence type="predicted"/>
<dbReference type="InterPro" id="IPR003597">
    <property type="entry name" value="Ig_C1-set"/>
</dbReference>
<feature type="domain" description="Ig-like" evidence="1">
    <location>
        <begin position="124"/>
        <end position="230"/>
    </location>
</feature>
<dbReference type="InterPro" id="IPR050150">
    <property type="entry name" value="IgV_Light_Chain"/>
</dbReference>
<dbReference type="InterPro" id="IPR013106">
    <property type="entry name" value="Ig_V-set"/>
</dbReference>
<dbReference type="Pfam" id="PF07654">
    <property type="entry name" value="C1-set"/>
    <property type="match status" value="1"/>
</dbReference>
<keyword evidence="3" id="KW-1185">Reference proteome</keyword>
<evidence type="ECO:0000259" key="1">
    <source>
        <dbReference type="PROSITE" id="PS50835"/>
    </source>
</evidence>
<comment type="caution">
    <text evidence="2">The sequence shown here is derived from an EMBL/GenBank/DDBJ whole genome shotgun (WGS) entry which is preliminary data.</text>
</comment>
<dbReference type="SMART" id="SM00407">
    <property type="entry name" value="IGc1"/>
    <property type="match status" value="1"/>
</dbReference>
<name>A0A401SE28_CHIPU</name>
<gene>
    <name evidence="2" type="ORF">chiPu_0007091</name>
</gene>
<dbReference type="SMART" id="SM00406">
    <property type="entry name" value="IGv"/>
    <property type="match status" value="1"/>
</dbReference>
<dbReference type="PROSITE" id="PS50835">
    <property type="entry name" value="IG_LIKE"/>
    <property type="match status" value="2"/>
</dbReference>
<dbReference type="Proteomes" id="UP000287033">
    <property type="component" value="Unassembled WGS sequence"/>
</dbReference>
<protein>
    <recommendedName>
        <fullName evidence="1">Ig-like domain-containing protein</fullName>
    </recommendedName>
</protein>
<dbReference type="Pfam" id="PF07686">
    <property type="entry name" value="V-set"/>
    <property type="match status" value="1"/>
</dbReference>
<dbReference type="OrthoDB" id="8908372at2759"/>
<sequence>MLCLHSTYGDPALTQPGSISTSPGETVKITCTMSGGSIGSYYASWYWQKPGSAPVLVWDETLETASGIPDRFTGSVDSSSNKMHLTITNVQSDDAADYYCAVGDSGILTFGKGTKLNLSEPRRPTVSLLPPSSVQITEKNTATLVCLVSGFNPGAVEIEWSIDGSVRGDNVETSRIQQETDNTFSSNGVRVLTQPESISKSPGKTVKATCTMSGGSVGSDGVQSGDNKIAAVQVTAHVLTLHRQCIKMTLALRALRFETT</sequence>
<dbReference type="SUPFAM" id="SSF48726">
    <property type="entry name" value="Immunoglobulin"/>
    <property type="match status" value="2"/>
</dbReference>
<dbReference type="InterPro" id="IPR036179">
    <property type="entry name" value="Ig-like_dom_sf"/>
</dbReference>
<dbReference type="PANTHER" id="PTHR23267">
    <property type="entry name" value="IMMUNOGLOBULIN LIGHT CHAIN"/>
    <property type="match status" value="1"/>
</dbReference>
<dbReference type="InterPro" id="IPR007110">
    <property type="entry name" value="Ig-like_dom"/>
</dbReference>
<dbReference type="AlphaFoldDB" id="A0A401SE28"/>
<accession>A0A401SE28</accession>
<dbReference type="SMART" id="SM00409">
    <property type="entry name" value="IG"/>
    <property type="match status" value="2"/>
</dbReference>
<dbReference type="EMBL" id="BEZZ01000214">
    <property type="protein sequence ID" value="GCC28659.1"/>
    <property type="molecule type" value="Genomic_DNA"/>
</dbReference>
<reference evidence="2 3" key="1">
    <citation type="journal article" date="2018" name="Nat. Ecol. Evol.">
        <title>Shark genomes provide insights into elasmobranch evolution and the origin of vertebrates.</title>
        <authorList>
            <person name="Hara Y"/>
            <person name="Yamaguchi K"/>
            <person name="Onimaru K"/>
            <person name="Kadota M"/>
            <person name="Koyanagi M"/>
            <person name="Keeley SD"/>
            <person name="Tatsumi K"/>
            <person name="Tanaka K"/>
            <person name="Motone F"/>
            <person name="Kageyama Y"/>
            <person name="Nozu R"/>
            <person name="Adachi N"/>
            <person name="Nishimura O"/>
            <person name="Nakagawa R"/>
            <person name="Tanegashima C"/>
            <person name="Kiyatake I"/>
            <person name="Matsumoto R"/>
            <person name="Murakumo K"/>
            <person name="Nishida K"/>
            <person name="Terakita A"/>
            <person name="Kuratani S"/>
            <person name="Sato K"/>
            <person name="Hyodo S Kuraku.S."/>
        </authorList>
    </citation>
    <scope>NUCLEOTIDE SEQUENCE [LARGE SCALE GENOMIC DNA]</scope>
</reference>
<dbReference type="STRING" id="137246.A0A401SE28"/>
<organism evidence="2 3">
    <name type="scientific">Chiloscyllium punctatum</name>
    <name type="common">Brownbanded bambooshark</name>
    <name type="synonym">Hemiscyllium punctatum</name>
    <dbReference type="NCBI Taxonomy" id="137246"/>
    <lineage>
        <taxon>Eukaryota</taxon>
        <taxon>Metazoa</taxon>
        <taxon>Chordata</taxon>
        <taxon>Craniata</taxon>
        <taxon>Vertebrata</taxon>
        <taxon>Chondrichthyes</taxon>
        <taxon>Elasmobranchii</taxon>
        <taxon>Galeomorphii</taxon>
        <taxon>Galeoidea</taxon>
        <taxon>Orectolobiformes</taxon>
        <taxon>Hemiscylliidae</taxon>
        <taxon>Chiloscyllium</taxon>
    </lineage>
</organism>
<evidence type="ECO:0000313" key="3">
    <source>
        <dbReference type="Proteomes" id="UP000287033"/>
    </source>
</evidence>
<dbReference type="Gene3D" id="2.60.40.10">
    <property type="entry name" value="Immunoglobulins"/>
    <property type="match status" value="2"/>
</dbReference>
<feature type="domain" description="Ig-like" evidence="1">
    <location>
        <begin position="11"/>
        <end position="119"/>
    </location>
</feature>
<evidence type="ECO:0000313" key="2">
    <source>
        <dbReference type="EMBL" id="GCC28659.1"/>
    </source>
</evidence>
<dbReference type="InterPro" id="IPR003599">
    <property type="entry name" value="Ig_sub"/>
</dbReference>
<dbReference type="InterPro" id="IPR013783">
    <property type="entry name" value="Ig-like_fold"/>
</dbReference>
<dbReference type="OMA" id="EIEWSID"/>